<feature type="transmembrane region" description="Helical" evidence="2">
    <location>
        <begin position="112"/>
        <end position="133"/>
    </location>
</feature>
<feature type="transmembrane region" description="Helical" evidence="2">
    <location>
        <begin position="42"/>
        <end position="63"/>
    </location>
</feature>
<evidence type="ECO:0000313" key="4">
    <source>
        <dbReference type="Proteomes" id="UP000609651"/>
    </source>
</evidence>
<name>A0ABX1VJ54_9PLAN</name>
<evidence type="ECO:0000256" key="1">
    <source>
        <dbReference type="SAM" id="MobiDB-lite"/>
    </source>
</evidence>
<dbReference type="Proteomes" id="UP000609651">
    <property type="component" value="Unassembled WGS sequence"/>
</dbReference>
<sequence length="192" mass="19737">MSKPLIVALFIAGAALTWGTYVPSIHVAAGDKDVGLHSNLRAFLFVGVAYFLVAVLIPLALIFANADPTAQPTANWNSKGITWGIFAGALGAAGALCVIFAVTASKGSIGPLYVAPLVFAGAPIVNTIATLVYFHPVKTLPDWKFFMGLVLAAVGAVMVMLFKPTDKPSGPAATPAAQVEESSTIAETAAVP</sequence>
<keyword evidence="2" id="KW-0472">Membrane</keyword>
<protein>
    <recommendedName>
        <fullName evidence="5">EamA domain-containing protein</fullName>
    </recommendedName>
</protein>
<dbReference type="RefSeq" id="WP_171190080.1">
    <property type="nucleotide sequence ID" value="NZ_WTPX01000353.1"/>
</dbReference>
<organism evidence="3 4">
    <name type="scientific">Alienimonas chondri</name>
    <dbReference type="NCBI Taxonomy" id="2681879"/>
    <lineage>
        <taxon>Bacteria</taxon>
        <taxon>Pseudomonadati</taxon>
        <taxon>Planctomycetota</taxon>
        <taxon>Planctomycetia</taxon>
        <taxon>Planctomycetales</taxon>
        <taxon>Planctomycetaceae</taxon>
        <taxon>Alienimonas</taxon>
    </lineage>
</organism>
<feature type="transmembrane region" description="Helical" evidence="2">
    <location>
        <begin position="6"/>
        <end position="30"/>
    </location>
</feature>
<dbReference type="EMBL" id="WTPX01000353">
    <property type="protein sequence ID" value="NNJ28182.1"/>
    <property type="molecule type" value="Genomic_DNA"/>
</dbReference>
<feature type="transmembrane region" description="Helical" evidence="2">
    <location>
        <begin position="145"/>
        <end position="162"/>
    </location>
</feature>
<comment type="caution">
    <text evidence="3">The sequence shown here is derived from an EMBL/GenBank/DDBJ whole genome shotgun (WGS) entry which is preliminary data.</text>
</comment>
<accession>A0ABX1VJ54</accession>
<evidence type="ECO:0000256" key="2">
    <source>
        <dbReference type="SAM" id="Phobius"/>
    </source>
</evidence>
<feature type="region of interest" description="Disordered" evidence="1">
    <location>
        <begin position="167"/>
        <end position="192"/>
    </location>
</feature>
<proteinExistence type="predicted"/>
<keyword evidence="2" id="KW-1133">Transmembrane helix</keyword>
<evidence type="ECO:0000313" key="3">
    <source>
        <dbReference type="EMBL" id="NNJ28182.1"/>
    </source>
</evidence>
<evidence type="ECO:0008006" key="5">
    <source>
        <dbReference type="Google" id="ProtNLM"/>
    </source>
</evidence>
<gene>
    <name evidence="3" type="ORF">LzC2_42940</name>
</gene>
<keyword evidence="4" id="KW-1185">Reference proteome</keyword>
<keyword evidence="2" id="KW-0812">Transmembrane</keyword>
<reference evidence="3 4" key="1">
    <citation type="journal article" date="2020" name="Syst. Appl. Microbiol.">
        <title>Alienimonas chondri sp. nov., a novel planctomycete isolated from the biofilm of the red alga Chondrus crispus.</title>
        <authorList>
            <person name="Vitorino I."/>
            <person name="Albuquerque L."/>
            <person name="Wiegand S."/>
            <person name="Kallscheuer N."/>
            <person name="da Costa M.S."/>
            <person name="Lobo-da-Cunha A."/>
            <person name="Jogler C."/>
            <person name="Lage O.M."/>
        </authorList>
    </citation>
    <scope>NUCLEOTIDE SEQUENCE [LARGE SCALE GENOMIC DNA]</scope>
    <source>
        <strain evidence="3 4">LzC2</strain>
    </source>
</reference>
<feature type="transmembrane region" description="Helical" evidence="2">
    <location>
        <begin position="83"/>
        <end position="105"/>
    </location>
</feature>